<feature type="transmembrane region" description="Helical" evidence="2">
    <location>
        <begin position="2866"/>
        <end position="2886"/>
    </location>
</feature>
<proteinExistence type="predicted"/>
<feature type="domain" description="DUF11" evidence="4">
    <location>
        <begin position="2389"/>
        <end position="2494"/>
    </location>
</feature>
<feature type="domain" description="DUF11" evidence="4">
    <location>
        <begin position="2255"/>
        <end position="2372"/>
    </location>
</feature>
<dbReference type="Gene3D" id="2.60.40.740">
    <property type="match status" value="1"/>
</dbReference>
<feature type="compositionally biased region" description="Low complexity" evidence="1">
    <location>
        <begin position="1987"/>
        <end position="2002"/>
    </location>
</feature>
<feature type="domain" description="DUF11" evidence="4">
    <location>
        <begin position="1139"/>
        <end position="1241"/>
    </location>
</feature>
<feature type="domain" description="DUF11" evidence="4">
    <location>
        <begin position="880"/>
        <end position="995"/>
    </location>
</feature>
<dbReference type="InterPro" id="IPR013783">
    <property type="entry name" value="Ig-like_fold"/>
</dbReference>
<feature type="domain" description="DUF11" evidence="4">
    <location>
        <begin position="1377"/>
        <end position="1482"/>
    </location>
</feature>
<feature type="domain" description="DUF11" evidence="4">
    <location>
        <begin position="2130"/>
        <end position="2247"/>
    </location>
</feature>
<dbReference type="Proteomes" id="UP000316196">
    <property type="component" value="Unassembled WGS sequence"/>
</dbReference>
<feature type="domain" description="DUF11" evidence="4">
    <location>
        <begin position="1252"/>
        <end position="1368"/>
    </location>
</feature>
<dbReference type="Gene3D" id="2.60.40.10">
    <property type="entry name" value="Immunoglobulins"/>
    <property type="match status" value="5"/>
</dbReference>
<feature type="region of interest" description="Disordered" evidence="1">
    <location>
        <begin position="1981"/>
        <end position="2005"/>
    </location>
</feature>
<feature type="region of interest" description="Disordered" evidence="1">
    <location>
        <begin position="2600"/>
        <end position="2628"/>
    </location>
</feature>
<feature type="chain" id="PRO_5038840465" evidence="3">
    <location>
        <begin position="27"/>
        <end position="2890"/>
    </location>
</feature>
<evidence type="ECO:0000256" key="3">
    <source>
        <dbReference type="SAM" id="SignalP"/>
    </source>
</evidence>
<dbReference type="InterPro" id="IPR001434">
    <property type="entry name" value="OmcB-like_DUF11"/>
</dbReference>
<feature type="domain" description="DUF11" evidence="4">
    <location>
        <begin position="755"/>
        <end position="873"/>
    </location>
</feature>
<evidence type="ECO:0000313" key="6">
    <source>
        <dbReference type="Proteomes" id="UP000316196"/>
    </source>
</evidence>
<accession>A0A542ZSI7</accession>
<keyword evidence="6" id="KW-1185">Reference proteome</keyword>
<feature type="domain" description="DUF11" evidence="4">
    <location>
        <begin position="1003"/>
        <end position="1119"/>
    </location>
</feature>
<feature type="region of interest" description="Disordered" evidence="1">
    <location>
        <begin position="2750"/>
        <end position="2869"/>
    </location>
</feature>
<dbReference type="OrthoDB" id="158862at2"/>
<feature type="domain" description="DUF11" evidence="4">
    <location>
        <begin position="505"/>
        <end position="618"/>
    </location>
</feature>
<keyword evidence="3" id="KW-0732">Signal</keyword>
<keyword evidence="2" id="KW-1133">Transmembrane helix</keyword>
<feature type="domain" description="DUF11" evidence="4">
    <location>
        <begin position="2632"/>
        <end position="2744"/>
    </location>
</feature>
<sequence length="2890" mass="295058">MRRVIAVVGSLLLVAGLMVMAPRANNAEAAVNRNFSPIFSAQSNGEITVTGNTLMTCPPTDPACTAALAGNSVAGNNNFVMRPLDADNDPSTSSSSGASVKIPKGGRVLFAGLFWGGTRAGTPSTAPESATRNVKFRAPGGGYQSITANRTDNLSGGYSPYSSWADVTSIVRGAGAGEYWAADAAMSGGVDRFAGWGLVVVYAHPSLPLRDLTVSSGAATLGGSETVNIPIAGFRTPQTGPVNAKFGQITFEGDQQLGGDSFSLNGTSLADAQSPSTNFFNSRVSTEGSLRTDRVPAHSNNMALDAKVVNAPGIIPNGATSATARFSTVGDVYYPAMLSSQIDLYAPNLNGTKSVTNLTGSQSEASVGDVLEYTVDLTNVGEDPAVDTVVTDAIPAGTSYVPDSLRVTRGAGAGDKTDAVADDQMELSGEEVVARMGDGASATRGGRLDPGASTTFSFRVRVEDAAAGGKVVNSAAAKFASGTLPDKTFTYETNEVQTPVAKRADVSILKEGPERLAPGESATWTLRVSNAGPSPATDVRVIDPLPEGLSNIDIDRSECDIVDGAVDCSFPELAVRASETITITARTGAGLPDGNLVNHARVTSGTFDPNPDNDTSQSLTELNRSADVALRKTAEPSAPAPGELVTWTLTATNDGPSRSEQVQIFDTLPSGVTIEGEPTTSAGTCTVADAEVRCVVDALDPGESVQVTVVGRLDSRLAGGEILTNRASTISNTPDPDTTNDSDSVDVVVGDPVADIQTTKSGPDSAVPGEIITFDIEATNVGPSQAVGVTVEDVLPDTLEPISINSVAGDCSIEGQAVRCSAGTTTVAVGQKITATVRARVLPGATGSLVNTAVVSAQTADPNPDNNTGETSVRLVPQADLSITKVHDRLTDPVDGDTVTYTLQVDNLGPSDATDVVVVDTLPAGLVPGAAPEGCTWAGQELTCQLGTVAVDDEPIAISFPVTVNTNDVTTEVNTATVTSSATDPDPSDNEASAEFITGIAADLSVTKEGPDTITAGEQGVWTLTVSNNGPSDARDVTVVDELPSELQNATGTVTDGAGTCAAVGAELQCTGLGTLRPGESRTIELSADIDPGTDSLGLINSVRAESTTPDPFGSNNRAFDSTAIDHAADLETIKSGPSIVIAGEEITWEVLVTNHGPSTAREVSVADLLPPGIDEATAVLQGCDSVDGLSCLIDEMAVGEQRTFTVSGMVSPSVEPGTQLVNTADASSAVQDPDPSNDLDEHPTTVETRADVSVDKSVDPSPLVAGSPGVYKLTVSNAGPSTARDVVVTDELPPGLIPESVQGSGDCEINGQTVTCRHATVAPGGGGEEVIFINVSPDIQGESVSNTVNVTTATPDPDPSNDQDTVVVPIEHHASLRLSKTAAGSTLAAGDGTTFFLSVVNEGPSRATDVVVTDRIPEGFDLFDAPGCDVDAAARTVTCRVGDLGVGEQAERSVWARVDSTQEPGVLVNDATATSPTAEEDARASAEVAVETRADVELTKTPVYGAVLVGDEIAWNVALRNNGPSAAQNLVVTDEIPEGVENPQVTMDHPDADCRIEGRTAICRLPRLLVGGAAMSLTGTVSADYRSSSITNSAHVEVPADPEPGNNVGESTIQVAQMADMAVTKDVDQDSAVPGETLSWTVTGTNKGDSIAPDVQLFDLLPPGLRDITIEGSGGARCHLLADATGGAAPNSGEAGCSYDDVRVGDSVTMRITAVLEAGVTADSLTNHASVASEIPDPESGNNHVDVTTALRPSADVRIEKELVEAPPVPGEPATWRLRVTNDGPSVARDVVVRDEMPAGVSGVEATAEEPDVACEVADGVVTCRRATVAPGETIIVTMTGVVDPSARGEVTNTATVSTSTGDPDSSNDTATTKDQLVPSADLALDKRVLTENPQAGAPLTWRLTMTNHGPSAAEPAVIGDTLPEELTDVRVVDDGGLDCSVDGRSVLCSADSLAPGASASIEVVGTVDADATGEIVNTGRISSGTPDPVTDNDTATTTTPLGSSADVSLMKRQRTETPVAGQQVEWDLVVRNDGPAVARDVRVTDALPEQVTNARATGAECELAGRTLTCADFDLAVGEERTITVTADIVPTASGELLNSAEVRSGTYDPTSGNNSDTSTGTVVSDVDLSLTKDVLSGGTTPGAPVTWTVQAVNHGPSTASNVTVTDELPPGITDVEVSADPATACRVEGLTVTCERRSLDSGATMPVQITGVVSPEARGELTNEAAVTTTSPDRDPGNDSATVTTRLTPDVDLAVTKQVQAEDAPTAGDVITWQVVVANSGTSDATGVVLTDRLPSGVSDVEVRAPGGIECTTAGGEVTCPLGTVPAKSSVSVEISGTVPSNVEELTNAATVVGVEDEPTPEDNEHSVTTPVGQLADVAVSTELVGEAVPGEEVTWRVAVENRGPDDARDVLVRDVLPAGLLDVEAHAPRGASCSEHDAALHCRLGELASGAKTEITVTGRLGSEVSGEIVNAVHVTNSVADPTLDNNESVAIDSVTPSANLAVVKTRTGDGELVPGRDVGWTITVTNEGPSTARDVVIDDVLATEAVDPRVSVEDPLTGCVLAEGQALRCGRATLAPGDSFTVQIDATVAPTARGELENTATVSGSTPDPNSGDDVSTVGTSLTPSADLDVRKTLVTPAVPGEPVVWRVVVTNLGPSAASPVSVVDEVPHEISDITTSGPSCAVDDRTVTCLADVILPGDSVTVEIGGVLAQDASGELVNTARVTSPTPDPVEDNDQGTARDTILEVVPEPETPVSPEPTKPGDPVPSEPGPSEPGPSEPGPSEPGPSEPGPSEPGPSEPGPSEPGPSEPGPSEPGPSEPGPSEPGPSEPGPSEPGPSEPGPDQPAPAPEDQPGGFLPRTGGPAAGILLSGLMALAVGGAILRRRR</sequence>
<dbReference type="GO" id="GO:0005975">
    <property type="term" value="P:carbohydrate metabolic process"/>
    <property type="evidence" value="ECO:0007669"/>
    <property type="project" value="UniProtKB-ARBA"/>
</dbReference>
<organism evidence="5 6">
    <name type="scientific">Propioniferax innocua</name>
    <dbReference type="NCBI Taxonomy" id="1753"/>
    <lineage>
        <taxon>Bacteria</taxon>
        <taxon>Bacillati</taxon>
        <taxon>Actinomycetota</taxon>
        <taxon>Actinomycetes</taxon>
        <taxon>Propionibacteriales</taxon>
        <taxon>Propionibacteriaceae</taxon>
        <taxon>Propioniferax</taxon>
    </lineage>
</organism>
<feature type="domain" description="DUF11" evidence="4">
    <location>
        <begin position="1621"/>
        <end position="1749"/>
    </location>
</feature>
<dbReference type="NCBIfam" id="TIGR01451">
    <property type="entry name" value="B_ant_repeat"/>
    <property type="match status" value="18"/>
</dbReference>
<protein>
    <submittedName>
        <fullName evidence="5">Putative repeat protein (TIGR01451 family)</fullName>
    </submittedName>
</protein>
<feature type="domain" description="DUF11" evidence="4">
    <location>
        <begin position="1757"/>
        <end position="1874"/>
    </location>
</feature>
<feature type="compositionally biased region" description="Polar residues" evidence="1">
    <location>
        <begin position="89"/>
        <end position="98"/>
    </location>
</feature>
<feature type="compositionally biased region" description="Polar residues" evidence="1">
    <location>
        <begin position="2603"/>
        <end position="2628"/>
    </location>
</feature>
<feature type="domain" description="DUF11" evidence="4">
    <location>
        <begin position="627"/>
        <end position="747"/>
    </location>
</feature>
<dbReference type="InterPro" id="IPR051172">
    <property type="entry name" value="Chlamydia_OmcB"/>
</dbReference>
<dbReference type="PANTHER" id="PTHR34819:SF3">
    <property type="entry name" value="CELL SURFACE PROTEIN"/>
    <property type="match status" value="1"/>
</dbReference>
<reference evidence="5 6" key="1">
    <citation type="submission" date="2019-06" db="EMBL/GenBank/DDBJ databases">
        <title>Sequencing the genomes of 1000 actinobacteria strains.</title>
        <authorList>
            <person name="Klenk H.-P."/>
        </authorList>
    </citation>
    <scope>NUCLEOTIDE SEQUENCE [LARGE SCALE GENOMIC DNA]</scope>
    <source>
        <strain evidence="5 6">DSM 8251</strain>
    </source>
</reference>
<evidence type="ECO:0000313" key="5">
    <source>
        <dbReference type="EMBL" id="TQL63308.1"/>
    </source>
</evidence>
<dbReference type="Pfam" id="PF01345">
    <property type="entry name" value="DUF11"/>
    <property type="match status" value="19"/>
</dbReference>
<evidence type="ECO:0000259" key="4">
    <source>
        <dbReference type="Pfam" id="PF01345"/>
    </source>
</evidence>
<feature type="domain" description="DUF11" evidence="4">
    <location>
        <begin position="2505"/>
        <end position="2623"/>
    </location>
</feature>
<feature type="domain" description="DUF11" evidence="4">
    <location>
        <begin position="1496"/>
        <end position="1614"/>
    </location>
</feature>
<feature type="region of interest" description="Disordered" evidence="1">
    <location>
        <begin position="2724"/>
        <end position="2743"/>
    </location>
</feature>
<feature type="domain" description="DUF11" evidence="4">
    <location>
        <begin position="2008"/>
        <end position="2122"/>
    </location>
</feature>
<feature type="region of interest" description="Disordered" evidence="1">
    <location>
        <begin position="2221"/>
        <end position="2245"/>
    </location>
</feature>
<name>A0A542ZSI7_9ACTN</name>
<feature type="region of interest" description="Disordered" evidence="1">
    <location>
        <begin position="81"/>
        <end position="100"/>
    </location>
</feature>
<feature type="compositionally biased region" description="Polar residues" evidence="1">
    <location>
        <begin position="1852"/>
        <end position="1875"/>
    </location>
</feature>
<gene>
    <name evidence="5" type="ORF">FB460_1110</name>
</gene>
<feature type="signal peptide" evidence="3">
    <location>
        <begin position="1"/>
        <end position="26"/>
    </location>
</feature>
<feature type="region of interest" description="Disordered" evidence="1">
    <location>
        <begin position="1225"/>
        <end position="1246"/>
    </location>
</feature>
<keyword evidence="2" id="KW-0472">Membrane</keyword>
<dbReference type="EMBL" id="VFOR01000001">
    <property type="protein sequence ID" value="TQL63308.1"/>
    <property type="molecule type" value="Genomic_DNA"/>
</dbReference>
<dbReference type="RefSeq" id="WP_142093046.1">
    <property type="nucleotide sequence ID" value="NZ_VFOR01000001.1"/>
</dbReference>
<evidence type="ECO:0000256" key="1">
    <source>
        <dbReference type="SAM" id="MobiDB-lite"/>
    </source>
</evidence>
<keyword evidence="2" id="KW-0812">Transmembrane</keyword>
<feature type="region of interest" description="Disordered" evidence="1">
    <location>
        <begin position="1849"/>
        <end position="1875"/>
    </location>
</feature>
<dbReference type="PANTHER" id="PTHR34819">
    <property type="entry name" value="LARGE CYSTEINE-RICH PERIPLASMIC PROTEIN OMCB"/>
    <property type="match status" value="1"/>
</dbReference>
<feature type="domain" description="DUF11" evidence="4">
    <location>
        <begin position="359"/>
        <end position="477"/>
    </location>
</feature>
<feature type="domain" description="DUF11" evidence="4">
    <location>
        <begin position="1883"/>
        <end position="2000"/>
    </location>
</feature>
<feature type="compositionally biased region" description="Pro residues" evidence="1">
    <location>
        <begin position="2755"/>
        <end position="2854"/>
    </location>
</feature>
<evidence type="ECO:0000256" key="2">
    <source>
        <dbReference type="SAM" id="Phobius"/>
    </source>
</evidence>
<comment type="caution">
    <text evidence="5">The sequence shown here is derived from an EMBL/GenBank/DDBJ whole genome shotgun (WGS) entry which is preliminary data.</text>
</comment>
<dbReference type="InterPro" id="IPR047589">
    <property type="entry name" value="DUF11_rpt"/>
</dbReference>